<protein>
    <recommendedName>
        <fullName evidence="7">B9 domain-containing protein 2</fullName>
    </recommendedName>
</protein>
<dbReference type="Proteomes" id="UP000675881">
    <property type="component" value="Chromosome 14"/>
</dbReference>
<evidence type="ECO:0000313" key="8">
    <source>
        <dbReference type="EMBL" id="CAF2844548.1"/>
    </source>
</evidence>
<evidence type="ECO:0000256" key="3">
    <source>
        <dbReference type="ARBA" id="ARBA00022794"/>
    </source>
</evidence>
<name>A0A7R8CJV8_LEPSM</name>
<dbReference type="GO" id="GO:0060271">
    <property type="term" value="P:cilium assembly"/>
    <property type="evidence" value="ECO:0007669"/>
    <property type="project" value="TreeGrafter"/>
</dbReference>
<evidence type="ECO:0000256" key="6">
    <source>
        <dbReference type="ARBA" id="ARBA00038411"/>
    </source>
</evidence>
<evidence type="ECO:0000256" key="5">
    <source>
        <dbReference type="ARBA" id="ARBA00023273"/>
    </source>
</evidence>
<accession>A0A7R8CJV8</accession>
<dbReference type="PANTHER" id="PTHR12968">
    <property type="entry name" value="B9 DOMAIN-CONTAINING"/>
    <property type="match status" value="1"/>
</dbReference>
<dbReference type="AlphaFoldDB" id="A0A7R8CJV8"/>
<organism evidence="8 9">
    <name type="scientific">Lepeophtheirus salmonis</name>
    <name type="common">Salmon louse</name>
    <name type="synonym">Caligus salmonis</name>
    <dbReference type="NCBI Taxonomy" id="72036"/>
    <lineage>
        <taxon>Eukaryota</taxon>
        <taxon>Metazoa</taxon>
        <taxon>Ecdysozoa</taxon>
        <taxon>Arthropoda</taxon>
        <taxon>Crustacea</taxon>
        <taxon>Multicrustacea</taxon>
        <taxon>Hexanauplia</taxon>
        <taxon>Copepoda</taxon>
        <taxon>Siphonostomatoida</taxon>
        <taxon>Caligidae</taxon>
        <taxon>Lepeophtheirus</taxon>
    </lineage>
</organism>
<evidence type="ECO:0000256" key="7">
    <source>
        <dbReference type="ARBA" id="ARBA00039272"/>
    </source>
</evidence>
<keyword evidence="9" id="KW-1185">Reference proteome</keyword>
<evidence type="ECO:0000256" key="4">
    <source>
        <dbReference type="ARBA" id="ARBA00023212"/>
    </source>
</evidence>
<sequence>MIMLYLILIAITTEWMRTSDFIYNLLGMFHSENIGESFSCYRQLSGGNYYIRKEITNSKKWGRKKKITGFTSLMENRNKSTASSTHQAQEKKTIVTFSHYHRIKTASEFEFSGGLFCKWSLHYGGAWRNLEGLREGQTQTCNSEDCCWSHPIDVHFATKGLQGYGFFWIPSSPGSHNLEIRTWKPLGTPGASSETLATFYLGGGHRLKNPDLLLSSGNDRFRLTTTASGLVTIDLKEDMDSFRICINQSEPFDNSIYCGSSKSLFCLIPKDTEPPEYELYKNKKSITDIKTFDEILSRHPRFQWMSKSTHRSVRPYKYNDLVYAQFNNNTIGGLYIFPNMPVLYMNNEELIFKDNVYNVSYLPSGIIANPADPDHIIDIDWTLCTYHENHMDCIDKEPPELVDSANYECLFLEILHNGIYGIKEVTIMLKQRKNKVPVVENNLLMIGYRHRFWRK</sequence>
<reference evidence="8" key="1">
    <citation type="submission" date="2021-02" db="EMBL/GenBank/DDBJ databases">
        <authorList>
            <person name="Bekaert M."/>
        </authorList>
    </citation>
    <scope>NUCLEOTIDE SEQUENCE</scope>
    <source>
        <strain evidence="8">IoA-00</strain>
    </source>
</reference>
<dbReference type="InterPro" id="IPR010796">
    <property type="entry name" value="C2_B9-type_dom"/>
</dbReference>
<dbReference type="PROSITE" id="PS51381">
    <property type="entry name" value="C2_B9"/>
    <property type="match status" value="1"/>
</dbReference>
<dbReference type="EMBL" id="HG994593">
    <property type="protein sequence ID" value="CAF2844548.1"/>
    <property type="molecule type" value="Genomic_DNA"/>
</dbReference>
<dbReference type="Pfam" id="PF07162">
    <property type="entry name" value="B9-C2"/>
    <property type="match status" value="1"/>
</dbReference>
<proteinExistence type="inferred from homology"/>
<dbReference type="OrthoDB" id="184109at2759"/>
<dbReference type="GO" id="GO:0036038">
    <property type="term" value="C:MKS complex"/>
    <property type="evidence" value="ECO:0007669"/>
    <property type="project" value="TreeGrafter"/>
</dbReference>
<dbReference type="PANTHER" id="PTHR12968:SF2">
    <property type="entry name" value="B9 DOMAIN-CONTAINING PROTEIN 2"/>
    <property type="match status" value="1"/>
</dbReference>
<evidence type="ECO:0000256" key="2">
    <source>
        <dbReference type="ARBA" id="ARBA00022490"/>
    </source>
</evidence>
<evidence type="ECO:0000313" key="9">
    <source>
        <dbReference type="Proteomes" id="UP000675881"/>
    </source>
</evidence>
<keyword evidence="2" id="KW-0963">Cytoplasm</keyword>
<keyword evidence="3" id="KW-0970">Cilium biogenesis/degradation</keyword>
<comment type="subcellular location">
    <subcellularLocation>
        <location evidence="1">Cytoplasm</location>
        <location evidence="1">Cytoskeleton</location>
        <location evidence="1">Cilium basal body</location>
    </subcellularLocation>
</comment>
<evidence type="ECO:0000256" key="1">
    <source>
        <dbReference type="ARBA" id="ARBA00004120"/>
    </source>
</evidence>
<keyword evidence="5" id="KW-0966">Cell projection</keyword>
<comment type="similarity">
    <text evidence="6">Belongs to the B9D family.</text>
</comment>
<gene>
    <name evidence="8" type="ORF">LSAA_4944</name>
</gene>
<keyword evidence="4" id="KW-0206">Cytoskeleton</keyword>